<protein>
    <submittedName>
        <fullName evidence="1">Uncharacterized protein</fullName>
    </submittedName>
</protein>
<dbReference type="RefSeq" id="WP_065083277.1">
    <property type="nucleotide sequence ID" value="NZ_FLSS01000015.1"/>
</dbReference>
<reference evidence="1 2" key="1">
    <citation type="submission" date="2019-07" db="EMBL/GenBank/DDBJ databases">
        <title>Genomic Encyclopedia of Archaeal and Bacterial Type Strains, Phase II (KMG-II): from individual species to whole genera.</title>
        <authorList>
            <person name="Goeker M."/>
        </authorList>
    </citation>
    <scope>NUCLEOTIDE SEQUENCE [LARGE SCALE GENOMIC DNA]</scope>
    <source>
        <strain evidence="1 2">DSM 14571</strain>
    </source>
</reference>
<dbReference type="EMBL" id="VNHK01000014">
    <property type="protein sequence ID" value="TYO88122.1"/>
    <property type="molecule type" value="Genomic_DNA"/>
</dbReference>
<sequence>MKKLKRRLNIESATSFKLEYYEGGSDLKTKVFNTYKAMEQFHQRQTDFMYLDCNRFAMIKGKWERFIKIPSTIIFEENLEFIINSFNDVVEAKHLQNFKIED</sequence>
<accession>A0ABY3NCD0</accession>
<evidence type="ECO:0000313" key="1">
    <source>
        <dbReference type="EMBL" id="TYO88122.1"/>
    </source>
</evidence>
<proteinExistence type="predicted"/>
<dbReference type="Proteomes" id="UP000324513">
    <property type="component" value="Unassembled WGS sequence"/>
</dbReference>
<organism evidence="1 2">
    <name type="scientific">Elizabethkingia miricola</name>
    <name type="common">Chryseobacterium miricola</name>
    <dbReference type="NCBI Taxonomy" id="172045"/>
    <lineage>
        <taxon>Bacteria</taxon>
        <taxon>Pseudomonadati</taxon>
        <taxon>Bacteroidota</taxon>
        <taxon>Flavobacteriia</taxon>
        <taxon>Flavobacteriales</taxon>
        <taxon>Weeksellaceae</taxon>
        <taxon>Elizabethkingia</taxon>
    </lineage>
</organism>
<gene>
    <name evidence="1" type="ORF">LX74_03484</name>
</gene>
<name>A0ABY3NCD0_ELIMR</name>
<evidence type="ECO:0000313" key="2">
    <source>
        <dbReference type="Proteomes" id="UP000324513"/>
    </source>
</evidence>
<keyword evidence="2" id="KW-1185">Reference proteome</keyword>
<comment type="caution">
    <text evidence="1">The sequence shown here is derived from an EMBL/GenBank/DDBJ whole genome shotgun (WGS) entry which is preliminary data.</text>
</comment>